<accession>A0A9X4ANT2</accession>
<comment type="caution">
    <text evidence="9">The sequence shown here is derived from an EMBL/GenBank/DDBJ whole genome shotgun (WGS) entry which is preliminary data.</text>
</comment>
<dbReference type="GO" id="GO:0006508">
    <property type="term" value="P:proteolysis"/>
    <property type="evidence" value="ECO:0007669"/>
    <property type="project" value="InterPro"/>
</dbReference>
<dbReference type="Proteomes" id="UP001145050">
    <property type="component" value="Unassembled WGS sequence"/>
</dbReference>
<dbReference type="AlphaFoldDB" id="A0A9X4ANT2"/>
<dbReference type="EMBL" id="JAMQKB010000008">
    <property type="protein sequence ID" value="MDC3424840.1"/>
    <property type="molecule type" value="Genomic_DNA"/>
</dbReference>
<sequence>MVVYLIYLILIMAPLGLFAHELGHGLASLLLKASRVNLVLGSGKRLLTFKWNRLVITIHRVFFLGGYSNSERNDEFSRLEQIIICISGPLCNLIVAGGLSTLEIENNMAGLFILFNIWLGVINLIPFKIGQKPSDGYKIFTLLKKMKQQ</sequence>
<evidence type="ECO:0000256" key="7">
    <source>
        <dbReference type="SAM" id="Phobius"/>
    </source>
</evidence>
<feature type="domain" description="Peptidase M50" evidence="8">
    <location>
        <begin position="15"/>
        <end position="99"/>
    </location>
</feature>
<dbReference type="Pfam" id="PF02163">
    <property type="entry name" value="Peptidase_M50"/>
    <property type="match status" value="1"/>
</dbReference>
<evidence type="ECO:0000256" key="5">
    <source>
        <dbReference type="ARBA" id="ARBA00022989"/>
    </source>
</evidence>
<evidence type="ECO:0000256" key="6">
    <source>
        <dbReference type="ARBA" id="ARBA00023136"/>
    </source>
</evidence>
<dbReference type="InterPro" id="IPR008915">
    <property type="entry name" value="Peptidase_M50"/>
</dbReference>
<comment type="cofactor">
    <cofactor evidence="1">
        <name>Zn(2+)</name>
        <dbReference type="ChEBI" id="CHEBI:29105"/>
    </cofactor>
</comment>
<evidence type="ECO:0000256" key="2">
    <source>
        <dbReference type="ARBA" id="ARBA00004141"/>
    </source>
</evidence>
<name>A0A9X4ANT2_9BACI</name>
<reference evidence="9" key="1">
    <citation type="submission" date="2022-06" db="EMBL/GenBank/DDBJ databases">
        <title>Aquibacillus sp. a new bacterium isolated from soil saline samples.</title>
        <authorList>
            <person name="Galisteo C."/>
            <person name="De La Haba R."/>
            <person name="Sanchez-Porro C."/>
            <person name="Ventosa A."/>
        </authorList>
    </citation>
    <scope>NUCLEOTIDE SEQUENCE</scope>
    <source>
        <strain evidence="9">3ASR75-11</strain>
    </source>
</reference>
<keyword evidence="4 7" id="KW-0812">Transmembrane</keyword>
<keyword evidence="5 7" id="KW-1133">Transmembrane helix</keyword>
<evidence type="ECO:0000256" key="1">
    <source>
        <dbReference type="ARBA" id="ARBA00001947"/>
    </source>
</evidence>
<evidence type="ECO:0000256" key="3">
    <source>
        <dbReference type="ARBA" id="ARBA00007931"/>
    </source>
</evidence>
<organism evidence="9 10">
    <name type="scientific">Terrihalobacillus insolitus</name>
    <dbReference type="NCBI Taxonomy" id="2950438"/>
    <lineage>
        <taxon>Bacteria</taxon>
        <taxon>Bacillati</taxon>
        <taxon>Bacillota</taxon>
        <taxon>Bacilli</taxon>
        <taxon>Bacillales</taxon>
        <taxon>Bacillaceae</taxon>
        <taxon>Terrihalobacillus</taxon>
    </lineage>
</organism>
<dbReference type="GO" id="GO:0016020">
    <property type="term" value="C:membrane"/>
    <property type="evidence" value="ECO:0007669"/>
    <property type="project" value="UniProtKB-SubCell"/>
</dbReference>
<protein>
    <submittedName>
        <fullName evidence="9">M50 family metallopeptidase</fullName>
    </submittedName>
</protein>
<gene>
    <name evidence="9" type="ORF">NC797_09990</name>
</gene>
<feature type="transmembrane region" description="Helical" evidence="7">
    <location>
        <begin position="7"/>
        <end position="31"/>
    </location>
</feature>
<keyword evidence="6 7" id="KW-0472">Membrane</keyword>
<feature type="transmembrane region" description="Helical" evidence="7">
    <location>
        <begin position="82"/>
        <end position="102"/>
    </location>
</feature>
<dbReference type="RefSeq" id="WP_272436642.1">
    <property type="nucleotide sequence ID" value="NZ_JAMQKB010000008.1"/>
</dbReference>
<comment type="similarity">
    <text evidence="3">Belongs to the peptidase M50B family.</text>
</comment>
<proteinExistence type="inferred from homology"/>
<feature type="transmembrane region" description="Helical" evidence="7">
    <location>
        <begin position="108"/>
        <end position="127"/>
    </location>
</feature>
<comment type="subcellular location">
    <subcellularLocation>
        <location evidence="2">Membrane</location>
        <topology evidence="2">Multi-pass membrane protein</topology>
    </subcellularLocation>
</comment>
<evidence type="ECO:0000256" key="4">
    <source>
        <dbReference type="ARBA" id="ARBA00022692"/>
    </source>
</evidence>
<dbReference type="CDD" id="cd05709">
    <property type="entry name" value="S2P-M50"/>
    <property type="match status" value="1"/>
</dbReference>
<evidence type="ECO:0000259" key="8">
    <source>
        <dbReference type="Pfam" id="PF02163"/>
    </source>
</evidence>
<evidence type="ECO:0000313" key="10">
    <source>
        <dbReference type="Proteomes" id="UP001145050"/>
    </source>
</evidence>
<keyword evidence="10" id="KW-1185">Reference proteome</keyword>
<evidence type="ECO:0000313" key="9">
    <source>
        <dbReference type="EMBL" id="MDC3424840.1"/>
    </source>
</evidence>